<comment type="function">
    <text evidence="9">Sodium pump that utilizes the energy of pyrophosphate hydrolysis as the driving force for Na(+) movement across the membrane.</text>
</comment>
<evidence type="ECO:0000256" key="8">
    <source>
        <dbReference type="ARBA" id="ARBA00023136"/>
    </source>
</evidence>
<keyword evidence="4 9" id="KW-0460">Magnesium</keyword>
<feature type="transmembrane region" description="Helical" evidence="9">
    <location>
        <begin position="166"/>
        <end position="188"/>
    </location>
</feature>
<dbReference type="GO" id="GO:0004427">
    <property type="term" value="F:inorganic diphosphate phosphatase activity"/>
    <property type="evidence" value="ECO:0007669"/>
    <property type="project" value="UniProtKB-UniRule"/>
</dbReference>
<feature type="transmembrane region" description="Helical" evidence="9">
    <location>
        <begin position="337"/>
        <end position="355"/>
    </location>
</feature>
<evidence type="ECO:0000256" key="9">
    <source>
        <dbReference type="HAMAP-Rule" id="MF_01129"/>
    </source>
</evidence>
<evidence type="ECO:0000256" key="3">
    <source>
        <dbReference type="ARBA" id="ARBA00022692"/>
    </source>
</evidence>
<accession>A0A1G6IBS0</accession>
<comment type="subcellular location">
    <subcellularLocation>
        <location evidence="9">Cell membrane</location>
        <topology evidence="9">Multi-pass membrane protein</topology>
    </subcellularLocation>
    <subcellularLocation>
        <location evidence="1">Endomembrane system</location>
        <topology evidence="1">Multi-pass membrane protein</topology>
    </subcellularLocation>
</comment>
<feature type="transmembrane region" description="Helical" evidence="9">
    <location>
        <begin position="488"/>
        <end position="506"/>
    </location>
</feature>
<keyword evidence="9" id="KW-0630">Potassium</keyword>
<dbReference type="EC" id="7.2.3.1" evidence="9"/>
<evidence type="ECO:0000313" key="10">
    <source>
        <dbReference type="EMBL" id="SDC03979.1"/>
    </source>
</evidence>
<dbReference type="Pfam" id="PF03030">
    <property type="entry name" value="H_PPase"/>
    <property type="match status" value="1"/>
</dbReference>
<keyword evidence="8 9" id="KW-0472">Membrane</keyword>
<feature type="transmembrane region" description="Helical" evidence="9">
    <location>
        <begin position="710"/>
        <end position="731"/>
    </location>
</feature>
<dbReference type="PANTHER" id="PTHR31998">
    <property type="entry name" value="K(+)-INSENSITIVE PYROPHOSPHATE-ENERGIZED PROTON PUMP"/>
    <property type="match status" value="1"/>
</dbReference>
<feature type="transmembrane region" description="Helical" evidence="9">
    <location>
        <begin position="390"/>
        <end position="413"/>
    </location>
</feature>
<dbReference type="InterPro" id="IPR004131">
    <property type="entry name" value="PPase-energised_H-pump"/>
</dbReference>
<keyword evidence="11" id="KW-1185">Reference proteome</keyword>
<comment type="subunit">
    <text evidence="9">Homodimer.</text>
</comment>
<evidence type="ECO:0000256" key="4">
    <source>
        <dbReference type="ARBA" id="ARBA00022842"/>
    </source>
</evidence>
<dbReference type="HAMAP" id="MF_01129">
    <property type="entry name" value="PPase_energized_pump"/>
    <property type="match status" value="1"/>
</dbReference>
<organism evidence="10 11">
    <name type="scientific">Williamwhitmania taraxaci</name>
    <dbReference type="NCBI Taxonomy" id="1640674"/>
    <lineage>
        <taxon>Bacteria</taxon>
        <taxon>Pseudomonadati</taxon>
        <taxon>Bacteroidota</taxon>
        <taxon>Bacteroidia</taxon>
        <taxon>Bacteroidales</taxon>
        <taxon>Williamwhitmaniaceae</taxon>
        <taxon>Williamwhitmania</taxon>
    </lineage>
</organism>
<proteinExistence type="inferred from homology"/>
<evidence type="ECO:0000256" key="7">
    <source>
        <dbReference type="ARBA" id="ARBA00023065"/>
    </source>
</evidence>
<dbReference type="EMBL" id="FMYP01000015">
    <property type="protein sequence ID" value="SDC03979.1"/>
    <property type="molecule type" value="Genomic_DNA"/>
</dbReference>
<dbReference type="RefSeq" id="WP_394331450.1">
    <property type="nucleotide sequence ID" value="NZ_FMYP01000015.1"/>
</dbReference>
<feature type="transmembrane region" description="Helical" evidence="9">
    <location>
        <begin position="425"/>
        <end position="444"/>
    </location>
</feature>
<feature type="transmembrane region" description="Helical" evidence="9">
    <location>
        <begin position="619"/>
        <end position="639"/>
    </location>
</feature>
<keyword evidence="9" id="KW-1003">Cell membrane</keyword>
<keyword evidence="7 9" id="KW-0406">Ion transport</keyword>
<keyword evidence="5 9" id="KW-1278">Translocase</keyword>
<dbReference type="NCBIfam" id="TIGR01104">
    <property type="entry name" value="V_PPase"/>
    <property type="match status" value="1"/>
</dbReference>
<comment type="activity regulation">
    <text evidence="9">Requires K(+) for maximal activity.</text>
</comment>
<keyword evidence="9" id="KW-0739">Sodium transport</keyword>
<evidence type="ECO:0000256" key="2">
    <source>
        <dbReference type="ARBA" id="ARBA00022448"/>
    </source>
</evidence>
<feature type="transmembrane region" description="Helical" evidence="9">
    <location>
        <begin position="307"/>
        <end position="331"/>
    </location>
</feature>
<evidence type="ECO:0000256" key="6">
    <source>
        <dbReference type="ARBA" id="ARBA00022989"/>
    </source>
</evidence>
<feature type="transmembrane region" description="Helical" evidence="9">
    <location>
        <begin position="273"/>
        <end position="295"/>
    </location>
</feature>
<dbReference type="NCBIfam" id="NF001960">
    <property type="entry name" value="PRK00733.3-5"/>
    <property type="match status" value="1"/>
</dbReference>
<keyword evidence="9" id="KW-0915">Sodium</keyword>
<feature type="transmembrane region" description="Helical" evidence="9">
    <location>
        <begin position="552"/>
        <end position="574"/>
    </location>
</feature>
<feature type="transmembrane region" description="Helical" evidence="9">
    <location>
        <begin position="128"/>
        <end position="154"/>
    </location>
</feature>
<protein>
    <recommendedName>
        <fullName evidence="9">Putative K(+)-stimulated pyrophosphate-energized sodium pump</fullName>
        <ecNumber evidence="9">7.2.3.1</ecNumber>
    </recommendedName>
    <alternativeName>
        <fullName evidence="9">Membrane-bound sodium-translocating pyrophosphatase</fullName>
    </alternativeName>
    <alternativeName>
        <fullName evidence="9">Pyrophosphate-energized inorganic pyrophosphatase</fullName>
        <shortName evidence="9">Na(+)-PPase</shortName>
    </alternativeName>
</protein>
<name>A0A1G6IBS0_9BACT</name>
<evidence type="ECO:0000313" key="11">
    <source>
        <dbReference type="Proteomes" id="UP000199452"/>
    </source>
</evidence>
<feature type="transmembrane region" description="Helical" evidence="9">
    <location>
        <begin position="6"/>
        <end position="25"/>
    </location>
</feature>
<keyword evidence="2 9" id="KW-0813">Transport</keyword>
<dbReference type="GO" id="GO:0009678">
    <property type="term" value="F:diphosphate hydrolysis-driven proton transmembrane transporter activity"/>
    <property type="evidence" value="ECO:0007669"/>
    <property type="project" value="UniProtKB-UniRule"/>
</dbReference>
<comment type="catalytic activity">
    <reaction evidence="9">
        <text>Na(+)(in) + diphosphate + H2O = Na(+)(out) + 2 phosphate + H(+)</text>
        <dbReference type="Rhea" id="RHEA:57884"/>
        <dbReference type="ChEBI" id="CHEBI:15377"/>
        <dbReference type="ChEBI" id="CHEBI:15378"/>
        <dbReference type="ChEBI" id="CHEBI:29101"/>
        <dbReference type="ChEBI" id="CHEBI:33019"/>
        <dbReference type="ChEBI" id="CHEBI:43474"/>
        <dbReference type="EC" id="7.2.3.1"/>
    </reaction>
</comment>
<feature type="site" description="Determinant of potassium dependence" evidence="9">
    <location>
        <position position="483"/>
    </location>
</feature>
<dbReference type="PIRSF" id="PIRSF001265">
    <property type="entry name" value="H+-PPase"/>
    <property type="match status" value="1"/>
</dbReference>
<evidence type="ECO:0000256" key="5">
    <source>
        <dbReference type="ARBA" id="ARBA00022967"/>
    </source>
</evidence>
<keyword evidence="3 9" id="KW-0812">Transmembrane</keyword>
<dbReference type="GO" id="GO:0000287">
    <property type="term" value="F:magnesium ion binding"/>
    <property type="evidence" value="ECO:0007669"/>
    <property type="project" value="UniProtKB-UniRule"/>
</dbReference>
<evidence type="ECO:0000256" key="1">
    <source>
        <dbReference type="ARBA" id="ARBA00004127"/>
    </source>
</evidence>
<dbReference type="GO" id="GO:0005886">
    <property type="term" value="C:plasma membrane"/>
    <property type="evidence" value="ECO:0007669"/>
    <property type="project" value="UniProtKB-SubCell"/>
</dbReference>
<dbReference type="GO" id="GO:0030955">
    <property type="term" value="F:potassium ion binding"/>
    <property type="evidence" value="ECO:0007669"/>
    <property type="project" value="UniProtKB-UniRule"/>
</dbReference>
<sequence length="732" mass="76677">MIANPIFWIIPIASIIGLIFAWKFFVEMMKADEGTDLMKKIASYVRRGAMSYLWQQYKVVSIVFVILALFFAFLAYGLHVQNGWVPFAFLTGGFFSGLAGFFGMKTATYASARTANAARTSLNAGLKIAFRSGAVMGLVVVGLGLLDISIWYLVLNYFVDEPVATHKLVVITTTMLTFGMGASTQALFARVGGGIFTKAADVGADLVGKVEAGIPEDDPRNPATIADNVGDNVGDVAGMGADLYESYCGSILATAALGASAYLSAGYDLQFKAVIAPMLIAAVGILLSIIGIFLVKTKEGATMKQLLAALGFGVNVSSVLIAGATFFILWWLGLDRWQWISMSVVVGLLVGIVIGKSTEYYTSQSYKPTQDVAGSSATGPATVIISGLGLGMLSTAIPVLSVGVGIILAFLFASGFDFANLSMGLYGIGIAAVGMLSTLGITLATDAYGPIADNAGGNAEMAGLEPEVRKRTDALDSLGNTTAATGKGFAIGSAALTALALLAAYIEEVKIGLVRIGQHVLTFTDGTTVEVAKADIADFMNYYQINLINPKVLVGMFLGSMMAFVFCGLTMNAVGRAAQKMVEEVRRQFREIKGIMTGETEPDYERCVAISTLGAQRAMILPSMLAIIVPILTGVVFGVSGVMGLLVGGLTAGFVLAVFMANAGGAWDNAKKYIEEGNLGGKGSDAHKAAVVGDTVGDPFKDTSGPSLNILIKLMSMVSIVMAGLTVTYSLL</sequence>
<feature type="transmembrane region" description="Helical" evidence="9">
    <location>
        <begin position="247"/>
        <end position="267"/>
    </location>
</feature>
<dbReference type="Proteomes" id="UP000199452">
    <property type="component" value="Unassembled WGS sequence"/>
</dbReference>
<comment type="similarity">
    <text evidence="9">Belongs to the H(+)-translocating pyrophosphatase (TC 3.A.10) family. K(+)-stimulated subfamily.</text>
</comment>
<reference evidence="10 11" key="1">
    <citation type="submission" date="2016-09" db="EMBL/GenBank/DDBJ databases">
        <authorList>
            <person name="Capua I."/>
            <person name="De Benedictis P."/>
            <person name="Joannis T."/>
            <person name="Lombin L.H."/>
            <person name="Cattoli G."/>
        </authorList>
    </citation>
    <scope>NUCLEOTIDE SEQUENCE [LARGE SCALE GENOMIC DNA]</scope>
    <source>
        <strain evidence="10 11">A7P-90m</strain>
    </source>
</reference>
<feature type="transmembrane region" description="Helical" evidence="9">
    <location>
        <begin position="59"/>
        <end position="78"/>
    </location>
</feature>
<keyword evidence="6 9" id="KW-1133">Transmembrane helix</keyword>
<feature type="transmembrane region" description="Helical" evidence="9">
    <location>
        <begin position="645"/>
        <end position="663"/>
    </location>
</feature>
<dbReference type="AlphaFoldDB" id="A0A1G6IBS0"/>
<dbReference type="GO" id="GO:0006814">
    <property type="term" value="P:sodium ion transport"/>
    <property type="evidence" value="ECO:0007669"/>
    <property type="project" value="UniProtKB-UniRule"/>
</dbReference>
<dbReference type="GO" id="GO:0012505">
    <property type="term" value="C:endomembrane system"/>
    <property type="evidence" value="ECO:0007669"/>
    <property type="project" value="UniProtKB-SubCell"/>
</dbReference>
<dbReference type="NCBIfam" id="NF001954">
    <property type="entry name" value="PRK00733.2-2"/>
    <property type="match status" value="1"/>
</dbReference>
<comment type="caution">
    <text evidence="9">Lacks conserved residue(s) required for the propagation of feature annotation.</text>
</comment>
<gene>
    <name evidence="9" type="primary">hppA</name>
    <name evidence="10" type="ORF">SAMN05216323_101540</name>
</gene>
<comment type="cofactor">
    <cofactor evidence="9">
        <name>Mg(2+)</name>
        <dbReference type="ChEBI" id="CHEBI:18420"/>
    </cofactor>
</comment>
<feature type="transmembrane region" description="Helical" evidence="9">
    <location>
        <begin position="84"/>
        <end position="107"/>
    </location>
</feature>